<feature type="region of interest" description="Disordered" evidence="1">
    <location>
        <begin position="393"/>
        <end position="424"/>
    </location>
</feature>
<evidence type="ECO:0000313" key="3">
    <source>
        <dbReference type="Proteomes" id="UP000291116"/>
    </source>
</evidence>
<gene>
    <name evidence="2" type="ORF">PSNMU_V1.4_AUG-EV-PASAV3_0094360</name>
</gene>
<feature type="region of interest" description="Disordered" evidence="1">
    <location>
        <begin position="550"/>
        <end position="595"/>
    </location>
</feature>
<dbReference type="Proteomes" id="UP000291116">
    <property type="component" value="Unassembled WGS sequence"/>
</dbReference>
<reference evidence="2 3" key="1">
    <citation type="submission" date="2019-01" db="EMBL/GenBank/DDBJ databases">
        <authorList>
            <person name="Ferrante I. M."/>
        </authorList>
    </citation>
    <scope>NUCLEOTIDE SEQUENCE [LARGE SCALE GENOMIC DNA]</scope>
    <source>
        <strain evidence="2 3">B856</strain>
    </source>
</reference>
<organism evidence="2 3">
    <name type="scientific">Pseudo-nitzschia multistriata</name>
    <dbReference type="NCBI Taxonomy" id="183589"/>
    <lineage>
        <taxon>Eukaryota</taxon>
        <taxon>Sar</taxon>
        <taxon>Stramenopiles</taxon>
        <taxon>Ochrophyta</taxon>
        <taxon>Bacillariophyta</taxon>
        <taxon>Bacillariophyceae</taxon>
        <taxon>Bacillariophycidae</taxon>
        <taxon>Bacillariales</taxon>
        <taxon>Bacillariaceae</taxon>
        <taxon>Pseudo-nitzschia</taxon>
    </lineage>
</organism>
<dbReference type="AlphaFoldDB" id="A0A448ZKC9"/>
<dbReference type="OrthoDB" id="48405at2759"/>
<keyword evidence="3" id="KW-1185">Reference proteome</keyword>
<sequence>MGATGKSRGASAAAGGGGATATAGASERDEFDVVKAYLLACPHVESPMDSPAIKAAIEGIEKEQRRRIRDAKLRSRFVAGTRAGVPCDLAVGEEIVVVEKDDLDGAAMASRDPVAAVCIAGASSNDDDTEWQDVATQQKGGSIGGCGGEDGNDDDDDDGMESSGIAIDGSFGTEDEPDGGNAKADSYLGRTLARACIEAIAEQQTRAPVVVSTPLAAVAVALHAALRSEVLGFACTGVPEDHARKGGGIGFAPPVRELSRTEFLPKEWDSRSTTNGKNTSNKHAPLPLRYRKADTGAVVLNVEGIPSSGDVVGATEWARTECRITFAPSGGRGDSTHLGLGFPLTDHVNLDSWNAAMLKAGSGSKIAPSLHYKNLSGLLTRFCRAFDFGAVAGPEPAGDRGATGTSTGGARPTHTGTSTDRKAAKAPDAILELNPAGSKPEIAATEPRGGRFAVPSTLGEAFPAAASASGRNRVPVPGMDVPPRLGDFSGDLLPPGWQDPRHARPGGVGGNLMGPNHPLFAGDGGIGPVGGPGFGAGGPGTMQPRYDPVLPPGIGGVPHPGRGFRPGSDRRARMPGEPNPDHLPPPNSLGDDMFM</sequence>
<feature type="region of interest" description="Disordered" evidence="1">
    <location>
        <begin position="1"/>
        <end position="26"/>
    </location>
</feature>
<feature type="compositionally biased region" description="Acidic residues" evidence="1">
    <location>
        <begin position="150"/>
        <end position="160"/>
    </location>
</feature>
<proteinExistence type="predicted"/>
<protein>
    <submittedName>
        <fullName evidence="2">Uncharacterized protein</fullName>
    </submittedName>
</protein>
<name>A0A448ZKC9_9STRA</name>
<feature type="region of interest" description="Disordered" evidence="1">
    <location>
        <begin position="265"/>
        <end position="284"/>
    </location>
</feature>
<feature type="compositionally biased region" description="Low complexity" evidence="1">
    <location>
        <begin position="1"/>
        <end position="13"/>
    </location>
</feature>
<feature type="compositionally biased region" description="Polar residues" evidence="1">
    <location>
        <begin position="271"/>
        <end position="282"/>
    </location>
</feature>
<evidence type="ECO:0000256" key="1">
    <source>
        <dbReference type="SAM" id="MobiDB-lite"/>
    </source>
</evidence>
<feature type="compositionally biased region" description="Pro residues" evidence="1">
    <location>
        <begin position="577"/>
        <end position="587"/>
    </location>
</feature>
<feature type="compositionally biased region" description="Low complexity" evidence="1">
    <location>
        <begin position="399"/>
        <end position="410"/>
    </location>
</feature>
<feature type="region of interest" description="Disordered" evidence="1">
    <location>
        <begin position="137"/>
        <end position="184"/>
    </location>
</feature>
<accession>A0A448ZKC9</accession>
<evidence type="ECO:0000313" key="2">
    <source>
        <dbReference type="EMBL" id="VEU42474.1"/>
    </source>
</evidence>
<dbReference type="EMBL" id="CAACVS010000442">
    <property type="protein sequence ID" value="VEU42474.1"/>
    <property type="molecule type" value="Genomic_DNA"/>
</dbReference>